<reference evidence="3 4" key="1">
    <citation type="journal article" date="2006" name="Science">
        <title>The genome of black cottonwood, Populus trichocarpa (Torr. &amp; Gray).</title>
        <authorList>
            <person name="Tuskan G.A."/>
            <person name="Difazio S."/>
            <person name="Jansson S."/>
            <person name="Bohlmann J."/>
            <person name="Grigoriev I."/>
            <person name="Hellsten U."/>
            <person name="Putnam N."/>
            <person name="Ralph S."/>
            <person name="Rombauts S."/>
            <person name="Salamov A."/>
            <person name="Schein J."/>
            <person name="Sterck L."/>
            <person name="Aerts A."/>
            <person name="Bhalerao R.R."/>
            <person name="Bhalerao R.P."/>
            <person name="Blaudez D."/>
            <person name="Boerjan W."/>
            <person name="Brun A."/>
            <person name="Brunner A."/>
            <person name="Busov V."/>
            <person name="Campbell M."/>
            <person name="Carlson J."/>
            <person name="Chalot M."/>
            <person name="Chapman J."/>
            <person name="Chen G.L."/>
            <person name="Cooper D."/>
            <person name="Coutinho P.M."/>
            <person name="Couturier J."/>
            <person name="Covert S."/>
            <person name="Cronk Q."/>
            <person name="Cunningham R."/>
            <person name="Davis J."/>
            <person name="Degroeve S."/>
            <person name="Dejardin A."/>
            <person name="Depamphilis C."/>
            <person name="Detter J."/>
            <person name="Dirks B."/>
            <person name="Dubchak I."/>
            <person name="Duplessis S."/>
            <person name="Ehlting J."/>
            <person name="Ellis B."/>
            <person name="Gendler K."/>
            <person name="Goodstein D."/>
            <person name="Gribskov M."/>
            <person name="Grimwood J."/>
            <person name="Groover A."/>
            <person name="Gunter L."/>
            <person name="Hamberger B."/>
            <person name="Heinze B."/>
            <person name="Helariutta Y."/>
            <person name="Henrissat B."/>
            <person name="Holligan D."/>
            <person name="Holt R."/>
            <person name="Huang W."/>
            <person name="Islam-Faridi N."/>
            <person name="Jones S."/>
            <person name="Jones-Rhoades M."/>
            <person name="Jorgensen R."/>
            <person name="Joshi C."/>
            <person name="Kangasjarvi J."/>
            <person name="Karlsson J."/>
            <person name="Kelleher C."/>
            <person name="Kirkpatrick R."/>
            <person name="Kirst M."/>
            <person name="Kohler A."/>
            <person name="Kalluri U."/>
            <person name="Larimer F."/>
            <person name="Leebens-Mack J."/>
            <person name="Leple J.C."/>
            <person name="Locascio P."/>
            <person name="Lou Y."/>
            <person name="Lucas S."/>
            <person name="Martin F."/>
            <person name="Montanini B."/>
            <person name="Napoli C."/>
            <person name="Nelson D.R."/>
            <person name="Nelson C."/>
            <person name="Nieminen K."/>
            <person name="Nilsson O."/>
            <person name="Pereda V."/>
            <person name="Peter G."/>
            <person name="Philippe R."/>
            <person name="Pilate G."/>
            <person name="Poliakov A."/>
            <person name="Razumovskaya J."/>
            <person name="Richardson P."/>
            <person name="Rinaldi C."/>
            <person name="Ritland K."/>
            <person name="Rouze P."/>
            <person name="Ryaboy D."/>
            <person name="Schmutz J."/>
            <person name="Schrader J."/>
            <person name="Segerman B."/>
            <person name="Shin H."/>
            <person name="Siddiqui A."/>
            <person name="Sterky F."/>
            <person name="Terry A."/>
            <person name="Tsai C.J."/>
            <person name="Uberbacher E."/>
            <person name="Unneberg P."/>
            <person name="Vahala J."/>
            <person name="Wall K."/>
            <person name="Wessler S."/>
            <person name="Yang G."/>
            <person name="Yin T."/>
            <person name="Douglas C."/>
            <person name="Marra M."/>
            <person name="Sandberg G."/>
            <person name="Van de Peer Y."/>
            <person name="Rokhsar D."/>
        </authorList>
    </citation>
    <scope>NUCLEOTIDE SEQUENCE [LARGE SCALE GENOMIC DNA]</scope>
    <source>
        <strain evidence="4">cv. Nisqually</strain>
    </source>
</reference>
<evidence type="ECO:0000313" key="3">
    <source>
        <dbReference type="EMBL" id="PNT20648.1"/>
    </source>
</evidence>
<dbReference type="GO" id="GO:0016787">
    <property type="term" value="F:hydrolase activity"/>
    <property type="evidence" value="ECO:0007669"/>
    <property type="project" value="InterPro"/>
</dbReference>
<dbReference type="Gene3D" id="3.40.50.1820">
    <property type="entry name" value="alpha/beta hydrolase"/>
    <property type="match status" value="2"/>
</dbReference>
<dbReference type="InParanoid" id="B9HRY7"/>
<dbReference type="Pfam" id="PF07859">
    <property type="entry name" value="Abhydrolase_3"/>
    <property type="match status" value="2"/>
</dbReference>
<evidence type="ECO:0000256" key="1">
    <source>
        <dbReference type="ARBA" id="ARBA00010515"/>
    </source>
</evidence>
<evidence type="ECO:0000259" key="2">
    <source>
        <dbReference type="Pfam" id="PF07859"/>
    </source>
</evidence>
<gene>
    <name evidence="3" type="ORF">POPTR_009G104200</name>
</gene>
<protein>
    <recommendedName>
        <fullName evidence="2">Alpha/beta hydrolase fold-3 domain-containing protein</fullName>
    </recommendedName>
</protein>
<evidence type="ECO:0000313" key="4">
    <source>
        <dbReference type="Proteomes" id="UP000006729"/>
    </source>
</evidence>
<keyword evidence="4" id="KW-1185">Reference proteome</keyword>
<name>B9HRY7_POPTR</name>
<dbReference type="InterPro" id="IPR013094">
    <property type="entry name" value="AB_hydrolase_3"/>
</dbReference>
<dbReference type="Proteomes" id="UP000006729">
    <property type="component" value="Chromosome 9"/>
</dbReference>
<dbReference type="EMBL" id="CM009298">
    <property type="protein sequence ID" value="PNT20648.1"/>
    <property type="molecule type" value="Genomic_DNA"/>
</dbReference>
<dbReference type="InterPro" id="IPR050466">
    <property type="entry name" value="Carboxylest/Gibb_receptor"/>
</dbReference>
<feature type="domain" description="Alpha/beta hydrolase fold-3" evidence="2">
    <location>
        <begin position="150"/>
        <end position="214"/>
    </location>
</feature>
<sequence length="238" mass="26635">MGSTKREIAHNFSPHGIINKDGSIDRLSGNEIEENLSSRLFLPTSVDASKKLPLLLYYHGGGFCIETPFSLTYHSYLKTLVAEAEIIAVSVDYRRAPEHPIPVPYDDSWTPLKWAASLVNGDGPEEWLNIHADFGRVYFAGDSAGAWRGCDDPLINPIKDARLPSLGGSKMLVFIAGNDVLRDRGWLYYETLNKNGWGGKVEIMEAKEEVHVFHLSNPSSVNAVAMRRKFISFMHEDR</sequence>
<dbReference type="eggNOG" id="KOG1515">
    <property type="taxonomic scope" value="Eukaryota"/>
</dbReference>
<dbReference type="AlphaFoldDB" id="B9HRY7"/>
<dbReference type="InterPro" id="IPR029058">
    <property type="entry name" value="AB_hydrolase_fold"/>
</dbReference>
<accession>B9HRY7</accession>
<dbReference type="HOGENOM" id="CLU_012494_22_0_1"/>
<dbReference type="STRING" id="3694.B9HRY7"/>
<comment type="similarity">
    <text evidence="1">Belongs to the 'GDXG' lipolytic enzyme family.</text>
</comment>
<proteinExistence type="inferred from homology"/>
<dbReference type="PANTHER" id="PTHR23024:SF467">
    <property type="entry name" value="CARBOXYLESTERASE 12-RELATED"/>
    <property type="match status" value="1"/>
</dbReference>
<dbReference type="SUPFAM" id="SSF53474">
    <property type="entry name" value="alpha/beta-Hydrolases"/>
    <property type="match status" value="1"/>
</dbReference>
<dbReference type="PANTHER" id="PTHR23024">
    <property type="entry name" value="ARYLACETAMIDE DEACETYLASE"/>
    <property type="match status" value="1"/>
</dbReference>
<organism evidence="3 4">
    <name type="scientific">Populus trichocarpa</name>
    <name type="common">Western balsam poplar</name>
    <name type="synonym">Populus balsamifera subsp. trichocarpa</name>
    <dbReference type="NCBI Taxonomy" id="3694"/>
    <lineage>
        <taxon>Eukaryota</taxon>
        <taxon>Viridiplantae</taxon>
        <taxon>Streptophyta</taxon>
        <taxon>Embryophyta</taxon>
        <taxon>Tracheophyta</taxon>
        <taxon>Spermatophyta</taxon>
        <taxon>Magnoliopsida</taxon>
        <taxon>eudicotyledons</taxon>
        <taxon>Gunneridae</taxon>
        <taxon>Pentapetalae</taxon>
        <taxon>rosids</taxon>
        <taxon>fabids</taxon>
        <taxon>Malpighiales</taxon>
        <taxon>Salicaceae</taxon>
        <taxon>Saliceae</taxon>
        <taxon>Populus</taxon>
    </lineage>
</organism>
<feature type="domain" description="Alpha/beta hydrolase fold-3" evidence="2">
    <location>
        <begin position="55"/>
        <end position="146"/>
    </location>
</feature>